<dbReference type="OrthoDB" id="348005at2759"/>
<sequence length="138" mass="15350">MTELNYIGAVSAYSHGIKLSPKMAILYLNRSKAQVQMKNYHKAVEDATTALELLVPAVEGNVVWRAEAYYNRGKALVELNTAHLAIDELRLALTLAPDRANLYGPELQRAMDLASVHEQALNKSRELDLSNAPTVWCK</sequence>
<dbReference type="Pfam" id="PF13181">
    <property type="entry name" value="TPR_8"/>
    <property type="match status" value="2"/>
</dbReference>
<keyword evidence="1" id="KW-0802">TPR repeat</keyword>
<dbReference type="SUPFAM" id="SSF48452">
    <property type="entry name" value="TPR-like"/>
    <property type="match status" value="1"/>
</dbReference>
<dbReference type="GO" id="GO:0003341">
    <property type="term" value="P:cilium movement"/>
    <property type="evidence" value="ECO:0007669"/>
    <property type="project" value="TreeGrafter"/>
</dbReference>
<dbReference type="Proteomes" id="UP000478052">
    <property type="component" value="Unassembled WGS sequence"/>
</dbReference>
<dbReference type="AlphaFoldDB" id="A0A6G0ZD77"/>
<dbReference type="InterPro" id="IPR019734">
    <property type="entry name" value="TPR_rpt"/>
</dbReference>
<dbReference type="PANTHER" id="PTHR46492:SF1">
    <property type="entry name" value="DYNEIN AXONEMAL ASSEMBLY FACTOR 4"/>
    <property type="match status" value="1"/>
</dbReference>
<feature type="non-terminal residue" evidence="2">
    <location>
        <position position="138"/>
    </location>
</feature>
<evidence type="ECO:0000313" key="3">
    <source>
        <dbReference type="Proteomes" id="UP000478052"/>
    </source>
</evidence>
<gene>
    <name evidence="2" type="ORF">FWK35_00003680</name>
</gene>
<dbReference type="GO" id="GO:0036158">
    <property type="term" value="P:outer dynein arm assembly"/>
    <property type="evidence" value="ECO:0007669"/>
    <property type="project" value="TreeGrafter"/>
</dbReference>
<organism evidence="2 3">
    <name type="scientific">Aphis craccivora</name>
    <name type="common">Cowpea aphid</name>
    <dbReference type="NCBI Taxonomy" id="307492"/>
    <lineage>
        <taxon>Eukaryota</taxon>
        <taxon>Metazoa</taxon>
        <taxon>Ecdysozoa</taxon>
        <taxon>Arthropoda</taxon>
        <taxon>Hexapoda</taxon>
        <taxon>Insecta</taxon>
        <taxon>Pterygota</taxon>
        <taxon>Neoptera</taxon>
        <taxon>Paraneoptera</taxon>
        <taxon>Hemiptera</taxon>
        <taxon>Sternorrhyncha</taxon>
        <taxon>Aphidomorpha</taxon>
        <taxon>Aphidoidea</taxon>
        <taxon>Aphididae</taxon>
        <taxon>Aphidini</taxon>
        <taxon>Aphis</taxon>
        <taxon>Aphis</taxon>
    </lineage>
</organism>
<dbReference type="InterPro" id="IPR052004">
    <property type="entry name" value="Dynein_assembly_factor_4"/>
</dbReference>
<feature type="repeat" description="TPR" evidence="1">
    <location>
        <begin position="66"/>
        <end position="99"/>
    </location>
</feature>
<comment type="caution">
    <text evidence="2">The sequence shown here is derived from an EMBL/GenBank/DDBJ whole genome shotgun (WGS) entry which is preliminary data.</text>
</comment>
<name>A0A6G0ZD77_APHCR</name>
<evidence type="ECO:0000313" key="2">
    <source>
        <dbReference type="EMBL" id="KAF0768701.1"/>
    </source>
</evidence>
<evidence type="ECO:0000256" key="1">
    <source>
        <dbReference type="PROSITE-ProRule" id="PRU00339"/>
    </source>
</evidence>
<dbReference type="Gene3D" id="1.25.40.10">
    <property type="entry name" value="Tetratricopeptide repeat domain"/>
    <property type="match status" value="2"/>
</dbReference>
<protein>
    <submittedName>
        <fullName evidence="2">Dynein assembly factor 4, axonemal-like</fullName>
    </submittedName>
</protein>
<keyword evidence="3" id="KW-1185">Reference proteome</keyword>
<dbReference type="PROSITE" id="PS50005">
    <property type="entry name" value="TPR"/>
    <property type="match status" value="1"/>
</dbReference>
<reference evidence="2 3" key="1">
    <citation type="submission" date="2019-08" db="EMBL/GenBank/DDBJ databases">
        <title>Whole genome of Aphis craccivora.</title>
        <authorList>
            <person name="Voronova N.V."/>
            <person name="Shulinski R.S."/>
            <person name="Bandarenka Y.V."/>
            <person name="Zhorov D.G."/>
            <person name="Warner D."/>
        </authorList>
    </citation>
    <scope>NUCLEOTIDE SEQUENCE [LARGE SCALE GENOMIC DNA]</scope>
    <source>
        <strain evidence="2">180601</strain>
        <tissue evidence="2">Whole Body</tissue>
    </source>
</reference>
<dbReference type="EMBL" id="VUJU01000719">
    <property type="protein sequence ID" value="KAF0768701.1"/>
    <property type="molecule type" value="Genomic_DNA"/>
</dbReference>
<accession>A0A6G0ZD77</accession>
<proteinExistence type="predicted"/>
<dbReference type="GO" id="GO:0036159">
    <property type="term" value="P:inner dynein arm assembly"/>
    <property type="evidence" value="ECO:0007669"/>
    <property type="project" value="TreeGrafter"/>
</dbReference>
<dbReference type="PANTHER" id="PTHR46492">
    <property type="entry name" value="DYNEIN ASSEMBLY FACTOR 4, AXONEMAL"/>
    <property type="match status" value="1"/>
</dbReference>
<dbReference type="SMART" id="SM00028">
    <property type="entry name" value="TPR"/>
    <property type="match status" value="2"/>
</dbReference>
<dbReference type="InterPro" id="IPR011990">
    <property type="entry name" value="TPR-like_helical_dom_sf"/>
</dbReference>